<feature type="transmembrane region" description="Helical" evidence="6">
    <location>
        <begin position="34"/>
        <end position="51"/>
    </location>
</feature>
<feature type="transmembrane region" description="Helical" evidence="6">
    <location>
        <begin position="106"/>
        <end position="125"/>
    </location>
</feature>
<dbReference type="InterPro" id="IPR020846">
    <property type="entry name" value="MFS_dom"/>
</dbReference>
<dbReference type="GO" id="GO:0022857">
    <property type="term" value="F:transmembrane transporter activity"/>
    <property type="evidence" value="ECO:0007669"/>
    <property type="project" value="InterPro"/>
</dbReference>
<dbReference type="InterPro" id="IPR005829">
    <property type="entry name" value="Sugar_transporter_CS"/>
</dbReference>
<evidence type="ECO:0000256" key="2">
    <source>
        <dbReference type="ARBA" id="ARBA00022692"/>
    </source>
</evidence>
<dbReference type="Pfam" id="PF07690">
    <property type="entry name" value="MFS_1"/>
    <property type="match status" value="1"/>
</dbReference>
<feature type="transmembrane region" description="Helical" evidence="6">
    <location>
        <begin position="388"/>
        <end position="405"/>
    </location>
</feature>
<feature type="transmembrane region" description="Helical" evidence="6">
    <location>
        <begin position="250"/>
        <end position="271"/>
    </location>
</feature>
<evidence type="ECO:0000256" key="4">
    <source>
        <dbReference type="ARBA" id="ARBA00023136"/>
    </source>
</evidence>
<evidence type="ECO:0000259" key="7">
    <source>
        <dbReference type="PROSITE" id="PS50850"/>
    </source>
</evidence>
<feature type="transmembrane region" description="Helical" evidence="6">
    <location>
        <begin position="165"/>
        <end position="185"/>
    </location>
</feature>
<dbReference type="GO" id="GO:0005886">
    <property type="term" value="C:plasma membrane"/>
    <property type="evidence" value="ECO:0007669"/>
    <property type="project" value="UniProtKB-SubCell"/>
</dbReference>
<feature type="transmembrane region" description="Helical" evidence="6">
    <location>
        <begin position="71"/>
        <end position="94"/>
    </location>
</feature>
<dbReference type="PROSITE" id="PS00216">
    <property type="entry name" value="SUGAR_TRANSPORT_1"/>
    <property type="match status" value="1"/>
</dbReference>
<dbReference type="SUPFAM" id="SSF103473">
    <property type="entry name" value="MFS general substrate transporter"/>
    <property type="match status" value="1"/>
</dbReference>
<feature type="domain" description="Major facilitator superfamily (MFS) profile" evidence="7">
    <location>
        <begin position="1"/>
        <end position="436"/>
    </location>
</feature>
<dbReference type="AlphaFoldDB" id="A0AAU1UIX6"/>
<keyword evidence="3 6" id="KW-1133">Transmembrane helix</keyword>
<evidence type="ECO:0000313" key="8">
    <source>
        <dbReference type="EMBL" id="WTS16871.1"/>
    </source>
</evidence>
<protein>
    <submittedName>
        <fullName evidence="8">MFS transporter</fullName>
    </submittedName>
</protein>
<feature type="transmembrane region" description="Helical" evidence="6">
    <location>
        <begin position="191"/>
        <end position="210"/>
    </location>
</feature>
<dbReference type="InterPro" id="IPR036259">
    <property type="entry name" value="MFS_trans_sf"/>
</dbReference>
<accession>A0AAU1UIX6</accession>
<keyword evidence="2 6" id="KW-0812">Transmembrane</keyword>
<dbReference type="Gene3D" id="1.20.1250.20">
    <property type="entry name" value="MFS general substrate transporter like domains"/>
    <property type="match status" value="1"/>
</dbReference>
<dbReference type="EMBL" id="CP108195">
    <property type="protein sequence ID" value="WTS16871.1"/>
    <property type="molecule type" value="Genomic_DNA"/>
</dbReference>
<gene>
    <name evidence="8" type="ORF">OHU69_40925</name>
</gene>
<feature type="transmembrane region" description="Helical" evidence="6">
    <location>
        <begin position="131"/>
        <end position="153"/>
    </location>
</feature>
<dbReference type="PROSITE" id="PS50850">
    <property type="entry name" value="MFS"/>
    <property type="match status" value="1"/>
</dbReference>
<sequence length="436" mass="45986">MQDETPLSGSRTGPATALEPPTPATGPHRVGRGYLIWMVAANFGVSMAYVLPLTYTLALRIDQLAPGREEVLGYVTGIAQAVYLVASPLLGTWSDRTRSPFGRRQPFLIGGSVLGLLALTAISLAPNLLLIGAGWIVAMLGWASASQAILTLQADRVPEEQRGKVSGLTAVTGQIGPVVGIGLAAVLPGTLLVFVVPGVLGLALAMTFAVRGAEPDSPTTTRAAEPVSLRRILASYVFNPRKHPDFGWNWLGRFVFFMGLYFNTTFSTFFYSQRLDLPVKEVAGAVATVGMVGIVAAMAGAVGGGFLSDKLGRRRLFTMIGALLFICGAVVEAFAYSFPMLFVGSVLMQLAIAVFSSVDQAIAMAVLPDRAEAGRYMAMVAFSQKIPSALAPLVAPVIIALSTTGDTKNYTALYLTGAVFALVGGLLIVTRVRSVR</sequence>
<feature type="compositionally biased region" description="Polar residues" evidence="5">
    <location>
        <begin position="1"/>
        <end position="11"/>
    </location>
</feature>
<feature type="transmembrane region" description="Helical" evidence="6">
    <location>
        <begin position="283"/>
        <end position="304"/>
    </location>
</feature>
<dbReference type="PANTHER" id="PTHR23528">
    <property type="match status" value="1"/>
</dbReference>
<reference evidence="8" key="1">
    <citation type="submission" date="2022-10" db="EMBL/GenBank/DDBJ databases">
        <title>The complete genomes of actinobacterial strains from the NBC collection.</title>
        <authorList>
            <person name="Joergensen T.S."/>
            <person name="Alvarez Arevalo M."/>
            <person name="Sterndorff E.B."/>
            <person name="Faurdal D."/>
            <person name="Vuksanovic O."/>
            <person name="Mourched A.-S."/>
            <person name="Charusanti P."/>
            <person name="Shaw S."/>
            <person name="Blin K."/>
            <person name="Weber T."/>
        </authorList>
    </citation>
    <scope>NUCLEOTIDE SEQUENCE</scope>
    <source>
        <strain evidence="8">NBC_00119</strain>
    </source>
</reference>
<evidence type="ECO:0000256" key="5">
    <source>
        <dbReference type="SAM" id="MobiDB-lite"/>
    </source>
</evidence>
<evidence type="ECO:0000256" key="1">
    <source>
        <dbReference type="ARBA" id="ARBA00004651"/>
    </source>
</evidence>
<name>A0AAU1UIX6_9ACTN</name>
<dbReference type="PANTHER" id="PTHR23528:SF1">
    <property type="entry name" value="MAJOR FACILITATOR SUPERFAMILY (MFS) PROFILE DOMAIN-CONTAINING PROTEIN"/>
    <property type="match status" value="1"/>
</dbReference>
<keyword evidence="4 6" id="KW-0472">Membrane</keyword>
<feature type="transmembrane region" description="Helical" evidence="6">
    <location>
        <begin position="316"/>
        <end position="336"/>
    </location>
</feature>
<dbReference type="InterPro" id="IPR011701">
    <property type="entry name" value="MFS"/>
</dbReference>
<proteinExistence type="predicted"/>
<evidence type="ECO:0000256" key="3">
    <source>
        <dbReference type="ARBA" id="ARBA00022989"/>
    </source>
</evidence>
<comment type="subcellular location">
    <subcellularLocation>
        <location evidence="1">Cell membrane</location>
        <topology evidence="1">Multi-pass membrane protein</topology>
    </subcellularLocation>
</comment>
<feature type="transmembrane region" description="Helical" evidence="6">
    <location>
        <begin position="342"/>
        <end position="367"/>
    </location>
</feature>
<feature type="region of interest" description="Disordered" evidence="5">
    <location>
        <begin position="1"/>
        <end position="25"/>
    </location>
</feature>
<evidence type="ECO:0000256" key="6">
    <source>
        <dbReference type="SAM" id="Phobius"/>
    </source>
</evidence>
<feature type="transmembrane region" description="Helical" evidence="6">
    <location>
        <begin position="411"/>
        <end position="430"/>
    </location>
</feature>
<organism evidence="8">
    <name type="scientific">Streptomyces sp. NBC_00119</name>
    <dbReference type="NCBI Taxonomy" id="2975659"/>
    <lineage>
        <taxon>Bacteria</taxon>
        <taxon>Bacillati</taxon>
        <taxon>Actinomycetota</taxon>
        <taxon>Actinomycetes</taxon>
        <taxon>Kitasatosporales</taxon>
        <taxon>Streptomycetaceae</taxon>
        <taxon>Streptomyces</taxon>
    </lineage>
</organism>